<dbReference type="Proteomes" id="UP000683575">
    <property type="component" value="Chromosome"/>
</dbReference>
<dbReference type="KEGG" id="nps:KRR39_05340"/>
<protein>
    <recommendedName>
        <fullName evidence="3">DUF6318 domain-containing protein</fullName>
    </recommendedName>
</protein>
<dbReference type="InterPro" id="IPR046281">
    <property type="entry name" value="DUF6318"/>
</dbReference>
<feature type="domain" description="DUF6318" evidence="3">
    <location>
        <begin position="35"/>
        <end position="136"/>
    </location>
</feature>
<organism evidence="4 5">
    <name type="scientific">Nocardioides panacis</name>
    <dbReference type="NCBI Taxonomy" id="2849501"/>
    <lineage>
        <taxon>Bacteria</taxon>
        <taxon>Bacillati</taxon>
        <taxon>Actinomycetota</taxon>
        <taxon>Actinomycetes</taxon>
        <taxon>Propionibacteriales</taxon>
        <taxon>Nocardioidaceae</taxon>
        <taxon>Nocardioides</taxon>
    </lineage>
</organism>
<evidence type="ECO:0000256" key="2">
    <source>
        <dbReference type="SAM" id="SignalP"/>
    </source>
</evidence>
<gene>
    <name evidence="4" type="ORF">KRR39_05340</name>
</gene>
<sequence length="190" mass="19911">MIRRLLLPCVALVCALVLSSCGGGNDSPATVDGFPAYVTANNEKGAQSFARYWIDTLNEATNSGDTAKFKKLNKDSCTTCGDFAKQLDDIYGAGGRVETDGFKIKKIVNEAGVPAPGAGVSVVLTATPQKVYAKRGGDRPRAQGRRPAAAADHGARPEALGDGPHRHRLTLSASWSAAPWSPRTGRCPGS</sequence>
<feature type="compositionally biased region" description="Low complexity" evidence="1">
    <location>
        <begin position="172"/>
        <end position="182"/>
    </location>
</feature>
<keyword evidence="2" id="KW-0732">Signal</keyword>
<evidence type="ECO:0000259" key="3">
    <source>
        <dbReference type="Pfam" id="PF19843"/>
    </source>
</evidence>
<proteinExistence type="predicted"/>
<accession>A0A975Y174</accession>
<evidence type="ECO:0000313" key="4">
    <source>
        <dbReference type="EMBL" id="QWZ09217.1"/>
    </source>
</evidence>
<name>A0A975Y174_9ACTN</name>
<feature type="signal peptide" evidence="2">
    <location>
        <begin position="1"/>
        <end position="22"/>
    </location>
</feature>
<feature type="chain" id="PRO_5038657863" description="DUF6318 domain-containing protein" evidence="2">
    <location>
        <begin position="23"/>
        <end position="190"/>
    </location>
</feature>
<evidence type="ECO:0000256" key="1">
    <source>
        <dbReference type="SAM" id="MobiDB-lite"/>
    </source>
</evidence>
<dbReference type="AlphaFoldDB" id="A0A975Y174"/>
<evidence type="ECO:0000313" key="5">
    <source>
        <dbReference type="Proteomes" id="UP000683575"/>
    </source>
</evidence>
<dbReference type="Pfam" id="PF19843">
    <property type="entry name" value="DUF6318"/>
    <property type="match status" value="1"/>
</dbReference>
<feature type="region of interest" description="Disordered" evidence="1">
    <location>
        <begin position="133"/>
        <end position="190"/>
    </location>
</feature>
<keyword evidence="5" id="KW-1185">Reference proteome</keyword>
<dbReference type="EMBL" id="CP077062">
    <property type="protein sequence ID" value="QWZ09217.1"/>
    <property type="molecule type" value="Genomic_DNA"/>
</dbReference>
<dbReference type="RefSeq" id="WP_216941063.1">
    <property type="nucleotide sequence ID" value="NZ_CP077062.1"/>
</dbReference>
<reference evidence="4" key="1">
    <citation type="submission" date="2021-06" db="EMBL/GenBank/DDBJ databases">
        <title>Complete genome sequence of Nocardioides sp. G188.</title>
        <authorList>
            <person name="Im W.-T."/>
        </authorList>
    </citation>
    <scope>NUCLEOTIDE SEQUENCE</scope>
    <source>
        <strain evidence="4">G188</strain>
    </source>
</reference>
<dbReference type="PROSITE" id="PS51257">
    <property type="entry name" value="PROKAR_LIPOPROTEIN"/>
    <property type="match status" value="1"/>
</dbReference>